<sequence>MIRVSHIATVLLSGVLLATLLGCTVAESTAATVEASAEAIGPAECAACGMVVREQPAPRGQVVHRDGTRKHFCAVGDLVIYLEEPSPHGSVTHIFFEYFEPQTPIAEMGTAPRPWLKADEGAYIIAPDRQGIMGTPVLVYRGVDGHATNEKRLTWPELRRRLLSGM</sequence>
<evidence type="ECO:0000313" key="2">
    <source>
        <dbReference type="EMBL" id="QTD50452.1"/>
    </source>
</evidence>
<dbReference type="InterPro" id="IPR008719">
    <property type="entry name" value="N2O_reductase_NosL"/>
</dbReference>
<feature type="chain" id="PRO_5035277721" evidence="1">
    <location>
        <begin position="31"/>
        <end position="166"/>
    </location>
</feature>
<reference evidence="2" key="1">
    <citation type="submission" date="2021-03" db="EMBL/GenBank/DDBJ databases">
        <title>Acanthopleuribacteraceae sp. M133.</title>
        <authorList>
            <person name="Wang G."/>
        </authorList>
    </citation>
    <scope>NUCLEOTIDE SEQUENCE</scope>
    <source>
        <strain evidence="2">M133</strain>
    </source>
</reference>
<name>A0A8A4TMX7_SULCO</name>
<protein>
    <submittedName>
        <fullName evidence="2">Nitrous oxide reductase accessory protein NosL</fullName>
    </submittedName>
</protein>
<evidence type="ECO:0000313" key="3">
    <source>
        <dbReference type="Proteomes" id="UP000663929"/>
    </source>
</evidence>
<dbReference type="PANTHER" id="PTHR41247">
    <property type="entry name" value="HTH-TYPE TRANSCRIPTIONAL REPRESSOR YCNK"/>
    <property type="match status" value="1"/>
</dbReference>
<feature type="signal peptide" evidence="1">
    <location>
        <begin position="1"/>
        <end position="30"/>
    </location>
</feature>
<dbReference type="SUPFAM" id="SSF160387">
    <property type="entry name" value="NosL/MerB-like"/>
    <property type="match status" value="1"/>
</dbReference>
<dbReference type="RefSeq" id="WP_237380158.1">
    <property type="nucleotide sequence ID" value="NZ_CP071793.1"/>
</dbReference>
<dbReference type="EMBL" id="CP071793">
    <property type="protein sequence ID" value="QTD50452.1"/>
    <property type="molecule type" value="Genomic_DNA"/>
</dbReference>
<dbReference type="Proteomes" id="UP000663929">
    <property type="component" value="Chromosome"/>
</dbReference>
<dbReference type="AlphaFoldDB" id="A0A8A4TMX7"/>
<gene>
    <name evidence="2" type="ORF">J3U87_33125</name>
</gene>
<dbReference type="Pfam" id="PF05573">
    <property type="entry name" value="NosL"/>
    <property type="match status" value="1"/>
</dbReference>
<accession>A0A8A4TMX7</accession>
<dbReference type="PROSITE" id="PS51257">
    <property type="entry name" value="PROKAR_LIPOPROTEIN"/>
    <property type="match status" value="1"/>
</dbReference>
<evidence type="ECO:0000256" key="1">
    <source>
        <dbReference type="SAM" id="SignalP"/>
    </source>
</evidence>
<keyword evidence="1" id="KW-0732">Signal</keyword>
<dbReference type="PANTHER" id="PTHR41247:SF1">
    <property type="entry name" value="HTH-TYPE TRANSCRIPTIONAL REPRESSOR YCNK"/>
    <property type="match status" value="1"/>
</dbReference>
<organism evidence="2 3">
    <name type="scientific">Sulfidibacter corallicola</name>
    <dbReference type="NCBI Taxonomy" id="2818388"/>
    <lineage>
        <taxon>Bacteria</taxon>
        <taxon>Pseudomonadati</taxon>
        <taxon>Acidobacteriota</taxon>
        <taxon>Holophagae</taxon>
        <taxon>Acanthopleuribacterales</taxon>
        <taxon>Acanthopleuribacteraceae</taxon>
        <taxon>Sulfidibacter</taxon>
    </lineage>
</organism>
<dbReference type="KEGG" id="scor:J3U87_33125"/>
<proteinExistence type="predicted"/>
<keyword evidence="3" id="KW-1185">Reference proteome</keyword>